<dbReference type="Proteomes" id="UP000601597">
    <property type="component" value="Unassembled WGS sequence"/>
</dbReference>
<feature type="signal peptide" evidence="3">
    <location>
        <begin position="1"/>
        <end position="27"/>
    </location>
</feature>
<proteinExistence type="inferred from homology"/>
<comment type="caution">
    <text evidence="5">The sequence shown here is derived from an EMBL/GenBank/DDBJ whole genome shotgun (WGS) entry which is preliminary data.</text>
</comment>
<protein>
    <recommendedName>
        <fullName evidence="4">Solute-binding protein family 3/N-terminal domain-containing protein</fullName>
    </recommendedName>
</protein>
<dbReference type="PANTHER" id="PTHR35936">
    <property type="entry name" value="MEMBRANE-BOUND LYTIC MUREIN TRANSGLYCOSYLASE F"/>
    <property type="match status" value="1"/>
</dbReference>
<dbReference type="PANTHER" id="PTHR35936:SF6">
    <property type="entry name" value="AMINO ACID ABC TRANSPORTER SUBSTRATE-BINDING PAAT FAMILY PROTEIN"/>
    <property type="match status" value="1"/>
</dbReference>
<gene>
    <name evidence="5" type="ORF">GCM10007071_10120</name>
</gene>
<dbReference type="InterPro" id="IPR001638">
    <property type="entry name" value="Solute-binding_3/MltF_N"/>
</dbReference>
<evidence type="ECO:0000259" key="4">
    <source>
        <dbReference type="SMART" id="SM00062"/>
    </source>
</evidence>
<evidence type="ECO:0000256" key="1">
    <source>
        <dbReference type="ARBA" id="ARBA00010333"/>
    </source>
</evidence>
<dbReference type="Gene3D" id="3.40.190.10">
    <property type="entry name" value="Periplasmic binding protein-like II"/>
    <property type="match status" value="2"/>
</dbReference>
<evidence type="ECO:0000256" key="3">
    <source>
        <dbReference type="SAM" id="SignalP"/>
    </source>
</evidence>
<dbReference type="RefSeq" id="WP_189573768.1">
    <property type="nucleotide sequence ID" value="NZ_BMXV01000002.1"/>
</dbReference>
<keyword evidence="6" id="KW-1185">Reference proteome</keyword>
<dbReference type="Pfam" id="PF00497">
    <property type="entry name" value="SBP_bac_3"/>
    <property type="match status" value="1"/>
</dbReference>
<accession>A0ABQ3AVN0</accession>
<dbReference type="PROSITE" id="PS51257">
    <property type="entry name" value="PROKAR_LIPOPROTEIN"/>
    <property type="match status" value="1"/>
</dbReference>
<feature type="chain" id="PRO_5046144934" description="Solute-binding protein family 3/N-terminal domain-containing protein" evidence="3">
    <location>
        <begin position="28"/>
        <end position="248"/>
    </location>
</feature>
<comment type="similarity">
    <text evidence="1">Belongs to the bacterial solute-binding protein 3 family.</text>
</comment>
<evidence type="ECO:0000256" key="2">
    <source>
        <dbReference type="ARBA" id="ARBA00022729"/>
    </source>
</evidence>
<evidence type="ECO:0000313" key="6">
    <source>
        <dbReference type="Proteomes" id="UP000601597"/>
    </source>
</evidence>
<dbReference type="SUPFAM" id="SSF53850">
    <property type="entry name" value="Periplasmic binding protein-like II"/>
    <property type="match status" value="1"/>
</dbReference>
<keyword evidence="2 3" id="KW-0732">Signal</keyword>
<organism evidence="5 6">
    <name type="scientific">Marinobacter zhanjiangensis</name>
    <dbReference type="NCBI Taxonomy" id="578215"/>
    <lineage>
        <taxon>Bacteria</taxon>
        <taxon>Pseudomonadati</taxon>
        <taxon>Pseudomonadota</taxon>
        <taxon>Gammaproteobacteria</taxon>
        <taxon>Pseudomonadales</taxon>
        <taxon>Marinobacteraceae</taxon>
        <taxon>Marinobacter</taxon>
    </lineage>
</organism>
<feature type="domain" description="Solute-binding protein family 3/N-terminal" evidence="4">
    <location>
        <begin position="31"/>
        <end position="248"/>
    </location>
</feature>
<sequence>MNTLRTILNAVTFAAAMSGCLVPAAHGADRPVIRGSFIEFPPLAYTNDSGQAEGTFIDLAEDIADRAGYGIRWQELPIERVYLYLEQGDIDMWLGSAGVPELAPYTHETDFHTGSIRLNAYSRADATPVSGLEDLQGKRLILIRGYTYWRLLDHLKDDPDTLVTIAPGHRSAIRMLAFKRGDYLINFQSPMDNILETSPMSGLRHDDLLKWPLTLVFSRKAGGTGKMIEDLNRAWRDMQDEAETIGQE</sequence>
<evidence type="ECO:0000313" key="5">
    <source>
        <dbReference type="EMBL" id="GGY65351.1"/>
    </source>
</evidence>
<reference evidence="6" key="1">
    <citation type="journal article" date="2019" name="Int. J. Syst. Evol. Microbiol.">
        <title>The Global Catalogue of Microorganisms (GCM) 10K type strain sequencing project: providing services to taxonomists for standard genome sequencing and annotation.</title>
        <authorList>
            <consortium name="The Broad Institute Genomics Platform"/>
            <consortium name="The Broad Institute Genome Sequencing Center for Infectious Disease"/>
            <person name="Wu L."/>
            <person name="Ma J."/>
        </authorList>
    </citation>
    <scope>NUCLEOTIDE SEQUENCE [LARGE SCALE GENOMIC DNA]</scope>
    <source>
        <strain evidence="6">KCTC 22280</strain>
    </source>
</reference>
<name>A0ABQ3AVN0_9GAMM</name>
<dbReference type="EMBL" id="BMXV01000002">
    <property type="protein sequence ID" value="GGY65351.1"/>
    <property type="molecule type" value="Genomic_DNA"/>
</dbReference>
<dbReference type="SMART" id="SM00062">
    <property type="entry name" value="PBPb"/>
    <property type="match status" value="1"/>
</dbReference>